<dbReference type="InterPro" id="IPR001845">
    <property type="entry name" value="HTH_ArsR_DNA-bd_dom"/>
</dbReference>
<evidence type="ECO:0000256" key="4">
    <source>
        <dbReference type="SAM" id="MobiDB-lite"/>
    </source>
</evidence>
<evidence type="ECO:0000256" key="1">
    <source>
        <dbReference type="ARBA" id="ARBA00023015"/>
    </source>
</evidence>
<dbReference type="EMBL" id="BAAALT010000042">
    <property type="protein sequence ID" value="GAA1796537.1"/>
    <property type="molecule type" value="Genomic_DNA"/>
</dbReference>
<evidence type="ECO:0000259" key="5">
    <source>
        <dbReference type="SMART" id="SM00418"/>
    </source>
</evidence>
<protein>
    <submittedName>
        <fullName evidence="6">Winged helix-turn-helix domain-containing protein</fullName>
    </submittedName>
</protein>
<dbReference type="SMART" id="SM00418">
    <property type="entry name" value="HTH_ARSR"/>
    <property type="match status" value="1"/>
</dbReference>
<proteinExistence type="predicted"/>
<evidence type="ECO:0000256" key="3">
    <source>
        <dbReference type="ARBA" id="ARBA00023163"/>
    </source>
</evidence>
<dbReference type="InterPro" id="IPR051011">
    <property type="entry name" value="Metal_resp_trans_reg"/>
</dbReference>
<dbReference type="InterPro" id="IPR011991">
    <property type="entry name" value="ArsR-like_HTH"/>
</dbReference>
<sequence length="353" mass="38252">MLKIFFAAEDIARIKVLPEPDPIWELVLSMFRLRGRNLDPALSTWRAAALAELRRPYLSRVDPTRPRGARSDAPRPDPSRDLPRELSLVFSLLPVQGYFADFLTPSDAVGADLDAGLEAIRGTPTRLLRADLDLIAAGNVLPTAAGGVARGDAATMTALTDVMRSYYDAVLAPVWSRVAGAFDAERTRLGQVALDGGVVGLLSALSPLMRWDDGVLHVNYPVEQELRLDGRGLVLVPSYFCWRYPVTLRDPDRAPVLVYPLTRPQVWVDPEGIEADPRAQLGALLGRNRAAVLAAVNGGCSTSELARRVGVSLAAASQHATVLRNAGLVNSRRHRHTMVHTLTSLGLAMLHGG</sequence>
<keyword evidence="7" id="KW-1185">Reference proteome</keyword>
<dbReference type="RefSeq" id="WP_344128269.1">
    <property type="nucleotide sequence ID" value="NZ_BAAALT010000042.1"/>
</dbReference>
<accession>A0ABP4XXE3</accession>
<dbReference type="Proteomes" id="UP001500218">
    <property type="component" value="Unassembled WGS sequence"/>
</dbReference>
<feature type="region of interest" description="Disordered" evidence="4">
    <location>
        <begin position="61"/>
        <end position="82"/>
    </location>
</feature>
<dbReference type="PANTHER" id="PTHR43132">
    <property type="entry name" value="ARSENICAL RESISTANCE OPERON REPRESSOR ARSR-RELATED"/>
    <property type="match status" value="1"/>
</dbReference>
<feature type="domain" description="HTH arsR-type" evidence="5">
    <location>
        <begin position="280"/>
        <end position="350"/>
    </location>
</feature>
<keyword evidence="3" id="KW-0804">Transcription</keyword>
<name>A0ABP4XXE3_9ACTN</name>
<dbReference type="Gene3D" id="1.10.10.10">
    <property type="entry name" value="Winged helix-like DNA-binding domain superfamily/Winged helix DNA-binding domain"/>
    <property type="match status" value="1"/>
</dbReference>
<keyword evidence="2" id="KW-0238">DNA-binding</keyword>
<organism evidence="6 7">
    <name type="scientific">Luedemannella flava</name>
    <dbReference type="NCBI Taxonomy" id="349316"/>
    <lineage>
        <taxon>Bacteria</taxon>
        <taxon>Bacillati</taxon>
        <taxon>Actinomycetota</taxon>
        <taxon>Actinomycetes</taxon>
        <taxon>Micromonosporales</taxon>
        <taxon>Micromonosporaceae</taxon>
        <taxon>Luedemannella</taxon>
    </lineage>
</organism>
<reference evidence="7" key="1">
    <citation type="journal article" date="2019" name="Int. J. Syst. Evol. Microbiol.">
        <title>The Global Catalogue of Microorganisms (GCM) 10K type strain sequencing project: providing services to taxonomists for standard genome sequencing and annotation.</title>
        <authorList>
            <consortium name="The Broad Institute Genomics Platform"/>
            <consortium name="The Broad Institute Genome Sequencing Center for Infectious Disease"/>
            <person name="Wu L."/>
            <person name="Ma J."/>
        </authorList>
    </citation>
    <scope>NUCLEOTIDE SEQUENCE [LARGE SCALE GENOMIC DNA]</scope>
    <source>
        <strain evidence="7">JCM 13250</strain>
    </source>
</reference>
<keyword evidence="1" id="KW-0805">Transcription regulation</keyword>
<dbReference type="InterPro" id="IPR036390">
    <property type="entry name" value="WH_DNA-bd_sf"/>
</dbReference>
<gene>
    <name evidence="6" type="ORF">GCM10009682_17850</name>
</gene>
<comment type="caution">
    <text evidence="6">The sequence shown here is derived from an EMBL/GenBank/DDBJ whole genome shotgun (WGS) entry which is preliminary data.</text>
</comment>
<feature type="compositionally biased region" description="Basic and acidic residues" evidence="4">
    <location>
        <begin position="62"/>
        <end position="82"/>
    </location>
</feature>
<dbReference type="InterPro" id="IPR036388">
    <property type="entry name" value="WH-like_DNA-bd_sf"/>
</dbReference>
<dbReference type="CDD" id="cd00090">
    <property type="entry name" value="HTH_ARSR"/>
    <property type="match status" value="1"/>
</dbReference>
<dbReference type="SUPFAM" id="SSF46785">
    <property type="entry name" value="Winged helix' DNA-binding domain"/>
    <property type="match status" value="1"/>
</dbReference>
<evidence type="ECO:0000313" key="7">
    <source>
        <dbReference type="Proteomes" id="UP001500218"/>
    </source>
</evidence>
<evidence type="ECO:0000256" key="2">
    <source>
        <dbReference type="ARBA" id="ARBA00023125"/>
    </source>
</evidence>
<dbReference type="PANTHER" id="PTHR43132:SF8">
    <property type="entry name" value="HTH-TYPE TRANSCRIPTIONAL REGULATOR KMTR"/>
    <property type="match status" value="1"/>
</dbReference>
<evidence type="ECO:0000313" key="6">
    <source>
        <dbReference type="EMBL" id="GAA1796537.1"/>
    </source>
</evidence>
<dbReference type="Pfam" id="PF12840">
    <property type="entry name" value="HTH_20"/>
    <property type="match status" value="1"/>
</dbReference>